<dbReference type="EMBL" id="BMIR01000006">
    <property type="protein sequence ID" value="GGE39085.1"/>
    <property type="molecule type" value="Genomic_DNA"/>
</dbReference>
<comment type="caution">
    <text evidence="1">The sequence shown here is derived from an EMBL/GenBank/DDBJ whole genome shotgun (WGS) entry which is preliminary data.</text>
</comment>
<evidence type="ECO:0000313" key="1">
    <source>
        <dbReference type="EMBL" id="GGE39085.1"/>
    </source>
</evidence>
<protein>
    <recommendedName>
        <fullName evidence="3">DUF2515 domain-containing protein</fullName>
    </recommendedName>
</protein>
<dbReference type="Proteomes" id="UP000628775">
    <property type="component" value="Unassembled WGS sequence"/>
</dbReference>
<gene>
    <name evidence="1" type="ORF">GCM10011391_17350</name>
</gene>
<dbReference type="Pfam" id="PF10720">
    <property type="entry name" value="DUF2515"/>
    <property type="match status" value="1"/>
</dbReference>
<evidence type="ECO:0008006" key="3">
    <source>
        <dbReference type="Google" id="ProtNLM"/>
    </source>
</evidence>
<reference evidence="1" key="2">
    <citation type="submission" date="2020-09" db="EMBL/GenBank/DDBJ databases">
        <authorList>
            <person name="Sun Q."/>
            <person name="Zhou Y."/>
        </authorList>
    </citation>
    <scope>NUCLEOTIDE SEQUENCE</scope>
    <source>
        <strain evidence="1">CGMCC 1.15371</strain>
    </source>
</reference>
<keyword evidence="2" id="KW-1185">Reference proteome</keyword>
<dbReference type="AlphaFoldDB" id="A0A8J2YGZ7"/>
<evidence type="ECO:0000313" key="2">
    <source>
        <dbReference type="Proteomes" id="UP000628775"/>
    </source>
</evidence>
<reference evidence="1" key="1">
    <citation type="journal article" date="2014" name="Int. J. Syst. Evol. Microbiol.">
        <title>Complete genome sequence of Corynebacterium casei LMG S-19264T (=DSM 44701T), isolated from a smear-ripened cheese.</title>
        <authorList>
            <consortium name="US DOE Joint Genome Institute (JGI-PGF)"/>
            <person name="Walter F."/>
            <person name="Albersmeier A."/>
            <person name="Kalinowski J."/>
            <person name="Ruckert C."/>
        </authorList>
    </citation>
    <scope>NUCLEOTIDE SEQUENCE</scope>
    <source>
        <strain evidence="1">CGMCC 1.15371</strain>
    </source>
</reference>
<organism evidence="1 2">
    <name type="scientific">Pullulanibacillus camelliae</name>
    <dbReference type="NCBI Taxonomy" id="1707096"/>
    <lineage>
        <taxon>Bacteria</taxon>
        <taxon>Bacillati</taxon>
        <taxon>Bacillota</taxon>
        <taxon>Bacilli</taxon>
        <taxon>Bacillales</taxon>
        <taxon>Sporolactobacillaceae</taxon>
        <taxon>Pullulanibacillus</taxon>
    </lineage>
</organism>
<proteinExistence type="predicted"/>
<accession>A0A8J2YGZ7</accession>
<dbReference type="RefSeq" id="WP_188692228.1">
    <property type="nucleotide sequence ID" value="NZ_BMIR01000006.1"/>
</dbReference>
<dbReference type="InterPro" id="IPR019658">
    <property type="entry name" value="DUF2515"/>
</dbReference>
<name>A0A8J2YGZ7_9BACL</name>
<sequence>MIQHTLTASRCSDRRRATAFSTSDQLMIRAIRRLTHVYNCDNLSRTQAYLSFYQRHSEISWALLASMVSRNAGWNMNDLWTEPFLRLLSKHFRQVLFHAYERPNWLIFDDAFPQLLIYAYSLKYNKPLFYLLKAFDVSVFMEAEWERFWKERDTQRLYKCQIINEQHVIEEPVIRQMYFQAKVFDSFTFSLQECFQLNAVIFPTMEGRLLGLPVRQFQHVDKRIEMGKSLHELLFYTADSSKIQAFALKVLHTGNRQDYERLSSSMSLSTSPNHSLRDVIQVIRHKKLNRKDWFQGAIYGRWLADPQKKDYQLVAFRRKRRLLDAVVKIVEKREKTMK</sequence>